<evidence type="ECO:0000256" key="1">
    <source>
        <dbReference type="SAM" id="Phobius"/>
    </source>
</evidence>
<dbReference type="AlphaFoldDB" id="A0A7V2T3G0"/>
<sequence length="111" mass="12788">MLHIAYHFIVPAIIVGIFFRSDWKLAYFLLIATMLVDADHLLATPIYDPTRCSVGFHPLHSFIAISIYLFMCFLPKLRNLRIIGIGLIIHMLLDSIDCQINNGVWYHAYLP</sequence>
<feature type="transmembrane region" description="Helical" evidence="1">
    <location>
        <begin position="25"/>
        <end position="43"/>
    </location>
</feature>
<name>A0A7V2T3G0_LEUMU</name>
<accession>A0A7V2T3G0</accession>
<dbReference type="EMBL" id="DRMS01000275">
    <property type="protein sequence ID" value="HFC92621.1"/>
    <property type="molecule type" value="Genomic_DNA"/>
</dbReference>
<evidence type="ECO:0000313" key="2">
    <source>
        <dbReference type="EMBL" id="HFC92621.1"/>
    </source>
</evidence>
<keyword evidence="1" id="KW-0812">Transmembrane</keyword>
<reference evidence="2" key="1">
    <citation type="journal article" date="2020" name="mSystems">
        <title>Genome- and Community-Level Interaction Insights into Carbon Utilization and Element Cycling Functions of Hydrothermarchaeota in Hydrothermal Sediment.</title>
        <authorList>
            <person name="Zhou Z."/>
            <person name="Liu Y."/>
            <person name="Xu W."/>
            <person name="Pan J."/>
            <person name="Luo Z.H."/>
            <person name="Li M."/>
        </authorList>
    </citation>
    <scope>NUCLEOTIDE SEQUENCE [LARGE SCALE GENOMIC DNA]</scope>
    <source>
        <strain evidence="2">HyVt-493</strain>
    </source>
</reference>
<evidence type="ECO:0008006" key="3">
    <source>
        <dbReference type="Google" id="ProtNLM"/>
    </source>
</evidence>
<protein>
    <recommendedName>
        <fullName evidence="3">Metal-dependent hydrolase</fullName>
    </recommendedName>
</protein>
<dbReference type="Proteomes" id="UP000885750">
    <property type="component" value="Unassembled WGS sequence"/>
</dbReference>
<keyword evidence="1" id="KW-1133">Transmembrane helix</keyword>
<dbReference type="InterPro" id="IPR046125">
    <property type="entry name" value="DUF6122"/>
</dbReference>
<proteinExistence type="predicted"/>
<gene>
    <name evidence="2" type="ORF">ENJ51_07395</name>
</gene>
<comment type="caution">
    <text evidence="2">The sequence shown here is derived from an EMBL/GenBank/DDBJ whole genome shotgun (WGS) entry which is preliminary data.</text>
</comment>
<organism evidence="2">
    <name type="scientific">Leucothrix mucor</name>
    <dbReference type="NCBI Taxonomy" id="45248"/>
    <lineage>
        <taxon>Bacteria</taxon>
        <taxon>Pseudomonadati</taxon>
        <taxon>Pseudomonadota</taxon>
        <taxon>Gammaproteobacteria</taxon>
        <taxon>Thiotrichales</taxon>
        <taxon>Thiotrichaceae</taxon>
        <taxon>Leucothrix</taxon>
    </lineage>
</organism>
<feature type="transmembrane region" description="Helical" evidence="1">
    <location>
        <begin position="55"/>
        <end position="74"/>
    </location>
</feature>
<dbReference type="Pfam" id="PF19617">
    <property type="entry name" value="DUF6122"/>
    <property type="match status" value="1"/>
</dbReference>
<keyword evidence="1" id="KW-0472">Membrane</keyword>